<dbReference type="RefSeq" id="WP_013344057.1">
    <property type="nucleotide sequence ID" value="NC_014541.1"/>
</dbReference>
<dbReference type="InterPro" id="IPR000847">
    <property type="entry name" value="LysR_HTH_N"/>
</dbReference>
<proteinExistence type="inferred from homology"/>
<accession>E1SPT7</accession>
<dbReference type="OrthoDB" id="5723059at2"/>
<reference evidence="6 7" key="1">
    <citation type="journal article" date="2010" name="Stand. Genomic Sci.">
        <title>Complete genome sequence of Ferrimonas balearica type strain (PAT).</title>
        <authorList>
            <person name="Nolan M."/>
            <person name="Sikorski J."/>
            <person name="Davenport K."/>
            <person name="Lucas S."/>
            <person name="Glavina Del Rio T."/>
            <person name="Tice H."/>
            <person name="Cheng J."/>
            <person name="Goodwin L."/>
            <person name="Pitluck S."/>
            <person name="Liolios K."/>
            <person name="Ivanova N."/>
            <person name="Mavromatis K."/>
            <person name="Ovchinnikova G."/>
            <person name="Pati A."/>
            <person name="Chen A."/>
            <person name="Palaniappan K."/>
            <person name="Land M."/>
            <person name="Hauser L."/>
            <person name="Chang Y."/>
            <person name="Jeffries C."/>
            <person name="Tapia R."/>
            <person name="Brettin T."/>
            <person name="Detter J."/>
            <person name="Han C."/>
            <person name="Yasawong M."/>
            <person name="Rohde M."/>
            <person name="Tindall B."/>
            <person name="Goker M."/>
            <person name="Woyke T."/>
            <person name="Bristow J."/>
            <person name="Eisen J."/>
            <person name="Markowitz V."/>
            <person name="Hugenholtz P."/>
            <person name="Kyrpides N."/>
            <person name="Klenk H."/>
            <person name="Lapidus A."/>
        </authorList>
    </citation>
    <scope>NUCLEOTIDE SEQUENCE [LARGE SCALE GENOMIC DNA]</scope>
    <source>
        <strain evidence="7">DSM 9799 / CCM 4581 / KCTC 23876 / PAT</strain>
    </source>
</reference>
<dbReference type="PANTHER" id="PTHR30579:SF7">
    <property type="entry name" value="HTH-TYPE TRANSCRIPTIONAL REGULATOR LRHA-RELATED"/>
    <property type="match status" value="1"/>
</dbReference>
<dbReference type="InterPro" id="IPR036390">
    <property type="entry name" value="WH_DNA-bd_sf"/>
</dbReference>
<evidence type="ECO:0000313" key="6">
    <source>
        <dbReference type="EMBL" id="ADN74751.1"/>
    </source>
</evidence>
<dbReference type="eggNOG" id="COG0583">
    <property type="taxonomic scope" value="Bacteria"/>
</dbReference>
<keyword evidence="7" id="KW-1185">Reference proteome</keyword>
<sequence>MLKIELLESFIAIAELGSLSRAAERLCRTQSAVSLQLKRLEEAVGQQLLNRDHKGVNLTPSGERLLNYARQMVKLNQEALSELSQEPEREVIRLGLPTDYVVRYLTTSLLEFIREFTAIELVLDTDVSGNLYRRLEQGELDLVIGTHWEPQPNAEILVERRFHWVGKKGGNAKTRRPIPLALYPENCPIRAQVFAHHHLNMVPVRAVLSTPSPEAICMAVENDLAIAPIADFRIRDTMDVLEPEETGLPKLPTFNEAVYLGKTVPTPAISQLIELLRTHRQAIIGE</sequence>
<dbReference type="PRINTS" id="PR00039">
    <property type="entry name" value="HTHLYSR"/>
</dbReference>
<dbReference type="Gene3D" id="1.10.10.10">
    <property type="entry name" value="Winged helix-like DNA-binding domain superfamily/Winged helix DNA-binding domain"/>
    <property type="match status" value="1"/>
</dbReference>
<dbReference type="GO" id="GO:0003677">
    <property type="term" value="F:DNA binding"/>
    <property type="evidence" value="ECO:0007669"/>
    <property type="project" value="UniProtKB-KW"/>
</dbReference>
<dbReference type="GeneID" id="67180780"/>
<dbReference type="InterPro" id="IPR036388">
    <property type="entry name" value="WH-like_DNA-bd_sf"/>
</dbReference>
<dbReference type="PROSITE" id="PS50931">
    <property type="entry name" value="HTH_LYSR"/>
    <property type="match status" value="1"/>
</dbReference>
<dbReference type="InterPro" id="IPR050176">
    <property type="entry name" value="LTTR"/>
</dbReference>
<dbReference type="KEGG" id="fbl:Fbal_0537"/>
<dbReference type="Pfam" id="PF00126">
    <property type="entry name" value="HTH_1"/>
    <property type="match status" value="1"/>
</dbReference>
<dbReference type="EMBL" id="CP002209">
    <property type="protein sequence ID" value="ADN74751.1"/>
    <property type="molecule type" value="Genomic_DNA"/>
</dbReference>
<comment type="similarity">
    <text evidence="1">Belongs to the LysR transcriptional regulatory family.</text>
</comment>
<evidence type="ECO:0000313" key="7">
    <source>
        <dbReference type="Proteomes" id="UP000006683"/>
    </source>
</evidence>
<dbReference type="FunFam" id="1.10.10.10:FF:000001">
    <property type="entry name" value="LysR family transcriptional regulator"/>
    <property type="match status" value="1"/>
</dbReference>
<protein>
    <submittedName>
        <fullName evidence="6">Transcriptional regulator, LysR family</fullName>
    </submittedName>
</protein>
<dbReference type="AlphaFoldDB" id="E1SPT7"/>
<evidence type="ECO:0000259" key="5">
    <source>
        <dbReference type="PROSITE" id="PS50931"/>
    </source>
</evidence>
<feature type="domain" description="HTH lysR-type" evidence="5">
    <location>
        <begin position="2"/>
        <end position="59"/>
    </location>
</feature>
<dbReference type="GO" id="GO:0003700">
    <property type="term" value="F:DNA-binding transcription factor activity"/>
    <property type="evidence" value="ECO:0007669"/>
    <property type="project" value="InterPro"/>
</dbReference>
<organism evidence="6 7">
    <name type="scientific">Ferrimonas balearica (strain DSM 9799 / CCM 4581 / KCTC 23876 / PAT)</name>
    <dbReference type="NCBI Taxonomy" id="550540"/>
    <lineage>
        <taxon>Bacteria</taxon>
        <taxon>Pseudomonadati</taxon>
        <taxon>Pseudomonadota</taxon>
        <taxon>Gammaproteobacteria</taxon>
        <taxon>Alteromonadales</taxon>
        <taxon>Ferrimonadaceae</taxon>
        <taxon>Ferrimonas</taxon>
    </lineage>
</organism>
<evidence type="ECO:0000256" key="4">
    <source>
        <dbReference type="ARBA" id="ARBA00023163"/>
    </source>
</evidence>
<evidence type="ECO:0000256" key="2">
    <source>
        <dbReference type="ARBA" id="ARBA00023015"/>
    </source>
</evidence>
<keyword evidence="3" id="KW-0238">DNA-binding</keyword>
<keyword evidence="4" id="KW-0804">Transcription</keyword>
<keyword evidence="2" id="KW-0805">Transcription regulation</keyword>
<gene>
    <name evidence="6" type="ordered locus">Fbal_0537</name>
</gene>
<dbReference type="InterPro" id="IPR005119">
    <property type="entry name" value="LysR_subst-bd"/>
</dbReference>
<evidence type="ECO:0000256" key="3">
    <source>
        <dbReference type="ARBA" id="ARBA00023125"/>
    </source>
</evidence>
<name>E1SPT7_FERBD</name>
<dbReference type="HOGENOM" id="CLU_039613_1_4_6"/>
<dbReference type="Gene3D" id="3.40.190.10">
    <property type="entry name" value="Periplasmic binding protein-like II"/>
    <property type="match status" value="2"/>
</dbReference>
<dbReference type="SUPFAM" id="SSF46785">
    <property type="entry name" value="Winged helix' DNA-binding domain"/>
    <property type="match status" value="1"/>
</dbReference>
<dbReference type="SUPFAM" id="SSF53850">
    <property type="entry name" value="Periplasmic binding protein-like II"/>
    <property type="match status" value="1"/>
</dbReference>
<dbReference type="Proteomes" id="UP000006683">
    <property type="component" value="Chromosome"/>
</dbReference>
<dbReference type="Pfam" id="PF03466">
    <property type="entry name" value="LysR_substrate"/>
    <property type="match status" value="1"/>
</dbReference>
<dbReference type="STRING" id="550540.Fbal_0537"/>
<evidence type="ECO:0000256" key="1">
    <source>
        <dbReference type="ARBA" id="ARBA00009437"/>
    </source>
</evidence>
<dbReference type="PANTHER" id="PTHR30579">
    <property type="entry name" value="TRANSCRIPTIONAL REGULATOR"/>
    <property type="match status" value="1"/>
</dbReference>